<evidence type="ECO:0000256" key="2">
    <source>
        <dbReference type="ARBA" id="ARBA00022490"/>
    </source>
</evidence>
<dbReference type="PROSITE" id="PS50084">
    <property type="entry name" value="KH_TYPE_1"/>
    <property type="match status" value="14"/>
</dbReference>
<feature type="domain" description="K Homology" evidence="8">
    <location>
        <begin position="645"/>
        <end position="714"/>
    </location>
</feature>
<dbReference type="InterPro" id="IPR004088">
    <property type="entry name" value="KH_dom_type_1"/>
</dbReference>
<reference evidence="9 10" key="1">
    <citation type="submission" date="2020-08" db="EMBL/GenBank/DDBJ databases">
        <authorList>
            <person name="Hejnol A."/>
        </authorList>
    </citation>
    <scope>NUCLEOTIDE SEQUENCE [LARGE SCALE GENOMIC DNA]</scope>
</reference>
<evidence type="ECO:0000313" key="9">
    <source>
        <dbReference type="EMBL" id="CAD5115371.1"/>
    </source>
</evidence>
<evidence type="ECO:0000259" key="8">
    <source>
        <dbReference type="SMART" id="SM00322"/>
    </source>
</evidence>
<dbReference type="CDD" id="cd22412">
    <property type="entry name" value="KH-I_Vigilin_rpt9"/>
    <property type="match status" value="1"/>
</dbReference>
<keyword evidence="3" id="KW-0677">Repeat</keyword>
<feature type="domain" description="K Homology" evidence="8">
    <location>
        <begin position="947"/>
        <end position="1013"/>
    </location>
</feature>
<dbReference type="Proteomes" id="UP000549394">
    <property type="component" value="Unassembled WGS sequence"/>
</dbReference>
<dbReference type="FunFam" id="3.30.1370.10:FF:000039">
    <property type="entry name" value="vigilin isoform X1"/>
    <property type="match status" value="1"/>
</dbReference>
<gene>
    <name evidence="9" type="ORF">DGYR_LOCUS4122</name>
</gene>
<dbReference type="CDD" id="cd22413">
    <property type="entry name" value="KH-I_Vigilin_rpt10"/>
    <property type="match status" value="1"/>
</dbReference>
<evidence type="ECO:0000256" key="5">
    <source>
        <dbReference type="PROSITE-ProRule" id="PRU00117"/>
    </source>
</evidence>
<comment type="caution">
    <text evidence="9">The sequence shown here is derived from an EMBL/GenBank/DDBJ whole genome shotgun (WGS) entry which is preliminary data.</text>
</comment>
<feature type="coiled-coil region" evidence="6">
    <location>
        <begin position="998"/>
        <end position="1025"/>
    </location>
</feature>
<feature type="domain" description="K Homology" evidence="8">
    <location>
        <begin position="719"/>
        <end position="787"/>
    </location>
</feature>
<feature type="region of interest" description="Disordered" evidence="7">
    <location>
        <begin position="20"/>
        <end position="58"/>
    </location>
</feature>
<evidence type="ECO:0000256" key="3">
    <source>
        <dbReference type="ARBA" id="ARBA00022737"/>
    </source>
</evidence>
<dbReference type="CDD" id="cd22405">
    <property type="entry name" value="KH-I_Vigilin_rpt1"/>
    <property type="match status" value="1"/>
</dbReference>
<comment type="subcellular location">
    <subcellularLocation>
        <location evidence="1">Cytoplasm</location>
    </subcellularLocation>
</comment>
<evidence type="ECO:0000256" key="4">
    <source>
        <dbReference type="ARBA" id="ARBA00022884"/>
    </source>
</evidence>
<dbReference type="CDD" id="cd02394">
    <property type="entry name" value="KH-I_Vigilin_rpt6"/>
    <property type="match status" value="1"/>
</dbReference>
<dbReference type="PANTHER" id="PTHR10627:SF31">
    <property type="entry name" value="DODECA-SATELLITE-BINDING PROTEIN 1, ISOFORM A"/>
    <property type="match status" value="1"/>
</dbReference>
<keyword evidence="2" id="KW-0963">Cytoplasm</keyword>
<sequence length="1240" mass="137962">MSTDMDSMVDGVKDEKCVHRYGDAFPPLPSTSPSPENTNSEGNWTKSPAAPKMSLRSSTVTQVFQVPLEERRFKDAGAENCSWGNSNHSSTEQARVCGDIMKSFNVSIELSSGKDRSLTVVITGKNDAVMKARREVLNKLQTPWKQQMHIPKEHHRFILGPKGARLQKLELDTATKIQMPRSDEPSDVIMLIGTKEGVEKARHEIQLISDEQAKLAMERLPIPKVFHPFIQGPGNRTVSDLTNSYGVRISIPPLSVNKDEIVISGEKEGVKKAAEYVKMLFEDKRKNCQTVSVEVRKSQHRYVLGVRASGIHEILEATGVSVEVPPTDNASETITLRGDPQSLGAALSQVYARANSVVVRVVEAPSWLHRFIIGKGGDNIKAISSDIPKVHIEFIDDQDKISIEGPPDEVNQAEQSLRTIISRLLQSMSYEEVKIDQKYHRYVIGQKGANVNRLKTELGVAVRVPSDSEKSDVIRIEGSPVGVETARKQILDMVEKVANEKSRDIIIEQRLHKQLIGSGGKNIQEIRDKFNNLQITFPEPNKVSEIVTLRGPKNDVDGCYNYLLKFARDIAEANFTAEVRVYKQFHKNVIGKGGATIRQIREDTNTKIELPSERAETDMIKITGRKKDVEAARKRIEDIQNTQANMVEDTVTISQKLHNSLIGARGRLIKAIMDEHGGVQIHFPVEGAKSDIVTLRGPKEDVASAKKALIEAANEKASQSHTAEVRCKAEYHQFLIGRRGTKVAEIRDKTGARIIFPARDDKDQVITVIGTEKAVEEARKELEARIAALDNVIESTIDVAPQYHKHFLAKRGEQLRLIADEYGGVSVSFPPPNSGKSVVGLKGAKDCVEGAKKRIQEMVEDLEAQVTISCVIAQEHHRSVMGARGSNVQKIATDFGVLIKFPDRPERNVNGDVPVDNGTEKHDAISITGRSEKCEEASKALKALVPITKEVNVIQTMHRYIIGKGGEGVKRIMQNHEVQIAVPTAGDPSDAIKITGVEKAVNEAITAIEDRVKQLELEEEERQRKSFQVEVVVDPKYHPKIIGKRGSVVTKIRDTHDVQIQFPDKKNAQNPDTIVITGYEEKCSAARDEILAIVKELEEQYIVEIELDHRVHPRIIGIRGKSLRKIMDDFKVDIRFPGRDASTPDLVTITGNEDDVYDCRECLLNMAEEYLQDIVEKEALDKYRYPKDTVNSNAKSDSEGFRVIDAPWSAPDTNSTTDFPDLASASAPRTTPTWGPSVKR</sequence>
<feature type="domain" description="K Homology" evidence="8">
    <location>
        <begin position="573"/>
        <end position="641"/>
    </location>
</feature>
<dbReference type="CDD" id="cd22411">
    <property type="entry name" value="KH-I_Vigilin_rpt8"/>
    <property type="match status" value="1"/>
</dbReference>
<dbReference type="InterPro" id="IPR057778">
    <property type="entry name" value="KH_Vigilin_N"/>
</dbReference>
<name>A0A7I8VGE4_9ANNE</name>
<keyword evidence="10" id="KW-1185">Reference proteome</keyword>
<dbReference type="SMART" id="SM00322">
    <property type="entry name" value="KH"/>
    <property type="match status" value="14"/>
</dbReference>
<dbReference type="CDD" id="cd22409">
    <property type="entry name" value="KH-I_Vigilin_rpt5"/>
    <property type="match status" value="1"/>
</dbReference>
<dbReference type="InterPro" id="IPR004087">
    <property type="entry name" value="KH_dom"/>
</dbReference>
<dbReference type="Gene3D" id="3.30.1370.10">
    <property type="entry name" value="K Homology domain, type 1"/>
    <property type="match status" value="14"/>
</dbReference>
<feature type="domain" description="K Homology" evidence="8">
    <location>
        <begin position="1025"/>
        <end position="1095"/>
    </location>
</feature>
<feature type="domain" description="K Homology" evidence="8">
    <location>
        <begin position="1099"/>
        <end position="1168"/>
    </location>
</feature>
<feature type="domain" description="K Homology" evidence="8">
    <location>
        <begin position="142"/>
        <end position="210"/>
    </location>
</feature>
<dbReference type="CDD" id="cd22418">
    <property type="entry name" value="KH-I_Vigilin_rpt15"/>
    <property type="match status" value="1"/>
</dbReference>
<feature type="domain" description="K Homology" evidence="8">
    <location>
        <begin position="214"/>
        <end position="282"/>
    </location>
</feature>
<dbReference type="CDD" id="cd22408">
    <property type="entry name" value="KH-I_Vigilin_rpt4"/>
    <property type="match status" value="1"/>
</dbReference>
<keyword evidence="6" id="KW-0175">Coiled coil</keyword>
<dbReference type="AlphaFoldDB" id="A0A7I8VGE4"/>
<dbReference type="OrthoDB" id="10027144at2759"/>
<dbReference type="Pfam" id="PF00013">
    <property type="entry name" value="KH_1"/>
    <property type="match status" value="14"/>
</dbReference>
<dbReference type="InterPro" id="IPR036612">
    <property type="entry name" value="KH_dom_type_1_sf"/>
</dbReference>
<protein>
    <submittedName>
        <fullName evidence="9">DgyrCDS4350</fullName>
    </submittedName>
</protein>
<dbReference type="PANTHER" id="PTHR10627">
    <property type="entry name" value="SCP160"/>
    <property type="match status" value="1"/>
</dbReference>
<dbReference type="GO" id="GO:0003729">
    <property type="term" value="F:mRNA binding"/>
    <property type="evidence" value="ECO:0007669"/>
    <property type="project" value="TreeGrafter"/>
</dbReference>
<feature type="domain" description="K Homology" evidence="8">
    <location>
        <begin position="287"/>
        <end position="355"/>
    </location>
</feature>
<dbReference type="CDD" id="cd22407">
    <property type="entry name" value="KH-I_Vigilin_rpt3"/>
    <property type="match status" value="1"/>
</dbReference>
<feature type="domain" description="K Homology" evidence="8">
    <location>
        <begin position="499"/>
        <end position="568"/>
    </location>
</feature>
<dbReference type="Pfam" id="PF24668">
    <property type="entry name" value="KH_Vigilin"/>
    <property type="match status" value="1"/>
</dbReference>
<dbReference type="CDD" id="cd22406">
    <property type="entry name" value="KH-I_Vigilin_rpt2"/>
    <property type="match status" value="1"/>
</dbReference>
<feature type="region of interest" description="Disordered" evidence="7">
    <location>
        <begin position="1205"/>
        <end position="1240"/>
    </location>
</feature>
<proteinExistence type="predicted"/>
<feature type="domain" description="K Homology" evidence="8">
    <location>
        <begin position="427"/>
        <end position="495"/>
    </location>
</feature>
<dbReference type="CDD" id="cd22417">
    <property type="entry name" value="KH-I_Vigilin_rpt14"/>
    <property type="match status" value="1"/>
</dbReference>
<dbReference type="CDD" id="cd22410">
    <property type="entry name" value="KH-I_Vigilin_rpt7"/>
    <property type="match status" value="1"/>
</dbReference>
<organism evidence="9 10">
    <name type="scientific">Dimorphilus gyrociliatus</name>
    <dbReference type="NCBI Taxonomy" id="2664684"/>
    <lineage>
        <taxon>Eukaryota</taxon>
        <taxon>Metazoa</taxon>
        <taxon>Spiralia</taxon>
        <taxon>Lophotrochozoa</taxon>
        <taxon>Annelida</taxon>
        <taxon>Polychaeta</taxon>
        <taxon>Polychaeta incertae sedis</taxon>
        <taxon>Dinophilidae</taxon>
        <taxon>Dimorphilus</taxon>
    </lineage>
</organism>
<evidence type="ECO:0000313" key="10">
    <source>
        <dbReference type="Proteomes" id="UP000549394"/>
    </source>
</evidence>
<dbReference type="SUPFAM" id="SSF54791">
    <property type="entry name" value="Eukaryotic type KH-domain (KH-domain type I)"/>
    <property type="match status" value="12"/>
</dbReference>
<feature type="domain" description="K Homology" evidence="8">
    <location>
        <begin position="864"/>
        <end position="946"/>
    </location>
</feature>
<keyword evidence="4 5" id="KW-0694">RNA-binding</keyword>
<feature type="domain" description="K Homology" evidence="8">
    <location>
        <begin position="356"/>
        <end position="422"/>
    </location>
</feature>
<accession>A0A7I8VGE4</accession>
<dbReference type="EMBL" id="CAJFCJ010000006">
    <property type="protein sequence ID" value="CAD5115371.1"/>
    <property type="molecule type" value="Genomic_DNA"/>
</dbReference>
<evidence type="ECO:0000256" key="7">
    <source>
        <dbReference type="SAM" id="MobiDB-lite"/>
    </source>
</evidence>
<feature type="domain" description="K Homology" evidence="8">
    <location>
        <begin position="791"/>
        <end position="860"/>
    </location>
</feature>
<evidence type="ECO:0000256" key="6">
    <source>
        <dbReference type="SAM" id="Coils"/>
    </source>
</evidence>
<evidence type="ECO:0000256" key="1">
    <source>
        <dbReference type="ARBA" id="ARBA00004496"/>
    </source>
</evidence>